<dbReference type="OrthoDB" id="185175at2759"/>
<dbReference type="InterPro" id="IPR011993">
    <property type="entry name" value="PH-like_dom_sf"/>
</dbReference>
<evidence type="ECO:0000259" key="2">
    <source>
        <dbReference type="PROSITE" id="PS50003"/>
    </source>
</evidence>
<keyword evidence="4" id="KW-1185">Reference proteome</keyword>
<dbReference type="PANTHER" id="PTHR14383">
    <property type="entry name" value="SWAP-70 RECOMBINASE"/>
    <property type="match status" value="1"/>
</dbReference>
<dbReference type="SUPFAM" id="SSF50729">
    <property type="entry name" value="PH domain-like"/>
    <property type="match status" value="1"/>
</dbReference>
<dbReference type="SMART" id="SM00233">
    <property type="entry name" value="PH"/>
    <property type="match status" value="1"/>
</dbReference>
<name>A0A267E9Z7_9PLAT</name>
<dbReference type="InterPro" id="IPR001849">
    <property type="entry name" value="PH_domain"/>
</dbReference>
<dbReference type="EMBL" id="NIVC01002476">
    <property type="protein sequence ID" value="PAA57532.1"/>
    <property type="molecule type" value="Genomic_DNA"/>
</dbReference>
<dbReference type="STRING" id="282301.A0A267E9Z7"/>
<dbReference type="PANTHER" id="PTHR14383:SF1">
    <property type="entry name" value="PLECKSTRIN HOMOLOGY DOMAIN-CONTAINING FAMILY D MEMBER 1"/>
    <property type="match status" value="1"/>
</dbReference>
<organism evidence="3 4">
    <name type="scientific">Macrostomum lignano</name>
    <dbReference type="NCBI Taxonomy" id="282301"/>
    <lineage>
        <taxon>Eukaryota</taxon>
        <taxon>Metazoa</taxon>
        <taxon>Spiralia</taxon>
        <taxon>Lophotrochozoa</taxon>
        <taxon>Platyhelminthes</taxon>
        <taxon>Rhabditophora</taxon>
        <taxon>Macrostomorpha</taxon>
        <taxon>Macrostomida</taxon>
        <taxon>Macrostomidae</taxon>
        <taxon>Macrostomum</taxon>
    </lineage>
</organism>
<dbReference type="Proteomes" id="UP000215902">
    <property type="component" value="Unassembled WGS sequence"/>
</dbReference>
<evidence type="ECO:0000256" key="1">
    <source>
        <dbReference type="SAM" id="MobiDB-lite"/>
    </source>
</evidence>
<protein>
    <recommendedName>
        <fullName evidence="2">PH domain-containing protein</fullName>
    </recommendedName>
</protein>
<gene>
    <name evidence="3" type="ORF">BOX15_Mlig000389g1</name>
</gene>
<evidence type="ECO:0000313" key="4">
    <source>
        <dbReference type="Proteomes" id="UP000215902"/>
    </source>
</evidence>
<sequence>IKFWMSLPRGTDFYDFHLDNKVQHHGFLLKRSHLSNKWQRRFCIIKEGFLLVFKEQEAERIKRSSFYNVKVNAAIPLGDCVINLISDATVQCGIDINIFVPSVRFLFSCENRSNQQDWYSALSDASRITHANFQISDKLIATLESQGMEKVTQSERYRKMLEEEVELRHNESEKASRLEAQQTELQQEKEYAELAMRELESELAALRSEMTDAQTTLERTREEKAALEKRAKQLLEQENQRAGDEESQDNGGEELAKLRREVEEKIREKSALASALEGERSAFDQQAQELSNAVRQLSEQRARASAELAAEQRARQLAEARLREAENSLARLHASVSEERSVYTPEQKEEMKADVGQLKAYFENLIASKSADSGAVKLRRSSRLQPQQQQQQQQQVLQQPEQQQQPFLVRARSQRLRERHRSRLSCMQPSLSATAPVSPLAN</sequence>
<proteinExistence type="predicted"/>
<feature type="compositionally biased region" description="Basic residues" evidence="1">
    <location>
        <begin position="412"/>
        <end position="423"/>
    </location>
</feature>
<feature type="domain" description="PH" evidence="2">
    <location>
        <begin position="21"/>
        <end position="127"/>
    </location>
</feature>
<dbReference type="Pfam" id="PF00169">
    <property type="entry name" value="PH"/>
    <property type="match status" value="1"/>
</dbReference>
<feature type="non-terminal residue" evidence="3">
    <location>
        <position position="1"/>
    </location>
</feature>
<feature type="compositionally biased region" description="Low complexity" evidence="1">
    <location>
        <begin position="385"/>
        <end position="406"/>
    </location>
</feature>
<dbReference type="AlphaFoldDB" id="A0A267E9Z7"/>
<feature type="region of interest" description="Disordered" evidence="1">
    <location>
        <begin position="237"/>
        <end position="259"/>
    </location>
</feature>
<dbReference type="PROSITE" id="PS50003">
    <property type="entry name" value="PH_DOMAIN"/>
    <property type="match status" value="1"/>
</dbReference>
<comment type="caution">
    <text evidence="3">The sequence shown here is derived from an EMBL/GenBank/DDBJ whole genome shotgun (WGS) entry which is preliminary data.</text>
</comment>
<dbReference type="Gene3D" id="2.30.29.30">
    <property type="entry name" value="Pleckstrin-homology domain (PH domain)/Phosphotyrosine-binding domain (PTB)"/>
    <property type="match status" value="1"/>
</dbReference>
<accession>A0A267E9Z7</accession>
<reference evidence="3 4" key="1">
    <citation type="submission" date="2017-06" db="EMBL/GenBank/DDBJ databases">
        <title>A platform for efficient transgenesis in Macrostomum lignano, a flatworm model organism for stem cell research.</title>
        <authorList>
            <person name="Berezikov E."/>
        </authorList>
    </citation>
    <scope>NUCLEOTIDE SEQUENCE [LARGE SCALE GENOMIC DNA]</scope>
    <source>
        <strain evidence="3">DV1</strain>
        <tissue evidence="3">Whole organism</tissue>
    </source>
</reference>
<evidence type="ECO:0000313" key="3">
    <source>
        <dbReference type="EMBL" id="PAA57532.1"/>
    </source>
</evidence>
<feature type="compositionally biased region" description="Polar residues" evidence="1">
    <location>
        <begin position="427"/>
        <end position="442"/>
    </location>
</feature>
<feature type="region of interest" description="Disordered" evidence="1">
    <location>
        <begin position="373"/>
        <end position="442"/>
    </location>
</feature>